<dbReference type="RefSeq" id="WP_098007218.1">
    <property type="nucleotide sequence ID" value="NZ_JAWLRU010000002.1"/>
</dbReference>
<dbReference type="Proteomes" id="UP000219922">
    <property type="component" value="Unassembled WGS sequence"/>
</dbReference>
<evidence type="ECO:0000313" key="2">
    <source>
        <dbReference type="Proteomes" id="UP000219922"/>
    </source>
</evidence>
<gene>
    <name evidence="1" type="ORF">CON36_35105</name>
</gene>
<organism evidence="1 2">
    <name type="scientific">Bacillus cereus</name>
    <dbReference type="NCBI Taxonomy" id="1396"/>
    <lineage>
        <taxon>Bacteria</taxon>
        <taxon>Bacillati</taxon>
        <taxon>Bacillota</taxon>
        <taxon>Bacilli</taxon>
        <taxon>Bacillales</taxon>
        <taxon>Bacillaceae</taxon>
        <taxon>Bacillus</taxon>
        <taxon>Bacillus cereus group</taxon>
    </lineage>
</organism>
<evidence type="ECO:0000313" key="1">
    <source>
        <dbReference type="EMBL" id="PDZ94197.1"/>
    </source>
</evidence>
<proteinExistence type="predicted"/>
<reference evidence="1 2" key="1">
    <citation type="submission" date="2017-09" db="EMBL/GenBank/DDBJ databases">
        <title>Large-scale bioinformatics analysis of Bacillus genomes uncovers conserved roles of natural products in bacterial physiology.</title>
        <authorList>
            <consortium name="Agbiome Team Llc"/>
            <person name="Bleich R.M."/>
            <person name="Grubbs K.J."/>
            <person name="Santa Maria K.C."/>
            <person name="Allen S.E."/>
            <person name="Farag S."/>
            <person name="Shank E.A."/>
            <person name="Bowers A."/>
        </authorList>
    </citation>
    <scope>NUCLEOTIDE SEQUENCE [LARGE SCALE GENOMIC DNA]</scope>
    <source>
        <strain evidence="1 2">AFS092789</strain>
    </source>
</reference>
<sequence>MEHKWCYSYNGENFTGSLNTKDEAINEAIREYGSEHKVLYVGQSVDPSTHVSVDGLMDSMYESVTEQCGDYAESFLYQVDENHQAVLEERINEVLSVWLKEFEYEPNFYKVINVEEFNVSDYSVTIKMLQQRTNCKEK</sequence>
<protein>
    <submittedName>
        <fullName evidence="1">Uncharacterized protein</fullName>
    </submittedName>
</protein>
<dbReference type="EMBL" id="NVMX01000241">
    <property type="protein sequence ID" value="PDZ94197.1"/>
    <property type="molecule type" value="Genomic_DNA"/>
</dbReference>
<accession>A0A9X6SS80</accession>
<comment type="caution">
    <text evidence="1">The sequence shown here is derived from an EMBL/GenBank/DDBJ whole genome shotgun (WGS) entry which is preliminary data.</text>
</comment>
<name>A0A9X6SS80_BACCE</name>
<dbReference type="AlphaFoldDB" id="A0A9X6SS80"/>